<proteinExistence type="predicted"/>
<dbReference type="EMBL" id="JACXVP010000009">
    <property type="protein sequence ID" value="KAG5586704.1"/>
    <property type="molecule type" value="Genomic_DNA"/>
</dbReference>
<name>A0A9J5XIB5_SOLCO</name>
<dbReference type="OrthoDB" id="1303972at2759"/>
<reference evidence="2 3" key="1">
    <citation type="submission" date="2020-09" db="EMBL/GenBank/DDBJ databases">
        <title>De no assembly of potato wild relative species, Solanum commersonii.</title>
        <authorList>
            <person name="Cho K."/>
        </authorList>
    </citation>
    <scope>NUCLEOTIDE SEQUENCE [LARGE SCALE GENOMIC DNA]</scope>
    <source>
        <strain evidence="2">LZ3.2</strain>
        <tissue evidence="2">Leaf</tissue>
    </source>
</reference>
<dbReference type="Proteomes" id="UP000824120">
    <property type="component" value="Chromosome 9"/>
</dbReference>
<evidence type="ECO:0000313" key="2">
    <source>
        <dbReference type="EMBL" id="KAG5586704.1"/>
    </source>
</evidence>
<feature type="region of interest" description="Disordered" evidence="1">
    <location>
        <begin position="175"/>
        <end position="238"/>
    </location>
</feature>
<protein>
    <submittedName>
        <fullName evidence="2">Uncharacterized protein</fullName>
    </submittedName>
</protein>
<feature type="region of interest" description="Disordered" evidence="1">
    <location>
        <begin position="20"/>
        <end position="44"/>
    </location>
</feature>
<feature type="compositionally biased region" description="Basic and acidic residues" evidence="1">
    <location>
        <begin position="290"/>
        <end position="300"/>
    </location>
</feature>
<evidence type="ECO:0000256" key="1">
    <source>
        <dbReference type="SAM" id="MobiDB-lite"/>
    </source>
</evidence>
<feature type="compositionally biased region" description="Acidic residues" evidence="1">
    <location>
        <begin position="181"/>
        <end position="190"/>
    </location>
</feature>
<keyword evidence="3" id="KW-1185">Reference proteome</keyword>
<accession>A0A9J5XIB5</accession>
<evidence type="ECO:0000313" key="3">
    <source>
        <dbReference type="Proteomes" id="UP000824120"/>
    </source>
</evidence>
<dbReference type="AlphaFoldDB" id="A0A9J5XIB5"/>
<comment type="caution">
    <text evidence="2">The sequence shown here is derived from an EMBL/GenBank/DDBJ whole genome shotgun (WGS) entry which is preliminary data.</text>
</comment>
<gene>
    <name evidence="2" type="ORF">H5410_047138</name>
</gene>
<sequence>MSKSSSSSSKLSISQEIENPSSFNFSIPPPEESPSTPVYGVGEMGESITPHTKLVASPAFPSGEVLPYSLTLVLSNKNSQNSEAQSIVKPSVDLPTEEVEVVSKAVSSTMSERLFNGYLPKGKGVESNILAVAAELVAVQSLASLRGDVQPTLLEQELRSPEQVPHSVQLVFDQTPKSFDVDNEKEEEEEVPLRRSVKDDGRCHEANKIQTERTRKRIREGHLPEEPTSTPLPIGSSEAEPDDFVVAVAKGRKKVEIERVKYKEGSQINEEISSEEGSKPTKGPGPHVQKQVEEKKMTKEESIAEMEKQKVLNAKVFDPKILTKFAPTPYLHEPEMHEFYYMMEFLSDGGIQSIEGCKPSREFTKHATKYGDIKCAGLPKKFLKGEYQLMFEFINKVLVPRMEKRTVASVTDLFLME</sequence>
<organism evidence="2 3">
    <name type="scientific">Solanum commersonii</name>
    <name type="common">Commerson's wild potato</name>
    <name type="synonym">Commerson's nightshade</name>
    <dbReference type="NCBI Taxonomy" id="4109"/>
    <lineage>
        <taxon>Eukaryota</taxon>
        <taxon>Viridiplantae</taxon>
        <taxon>Streptophyta</taxon>
        <taxon>Embryophyta</taxon>
        <taxon>Tracheophyta</taxon>
        <taxon>Spermatophyta</taxon>
        <taxon>Magnoliopsida</taxon>
        <taxon>eudicotyledons</taxon>
        <taxon>Gunneridae</taxon>
        <taxon>Pentapetalae</taxon>
        <taxon>asterids</taxon>
        <taxon>lamiids</taxon>
        <taxon>Solanales</taxon>
        <taxon>Solanaceae</taxon>
        <taxon>Solanoideae</taxon>
        <taxon>Solaneae</taxon>
        <taxon>Solanum</taxon>
    </lineage>
</organism>
<feature type="region of interest" description="Disordered" evidence="1">
    <location>
        <begin position="263"/>
        <end position="300"/>
    </location>
</feature>
<feature type="compositionally biased region" description="Basic and acidic residues" evidence="1">
    <location>
        <begin position="191"/>
        <end position="213"/>
    </location>
</feature>